<dbReference type="Gene3D" id="1.50.10.10">
    <property type="match status" value="1"/>
</dbReference>
<dbReference type="Proteomes" id="UP000078504">
    <property type="component" value="Unassembled WGS sequence"/>
</dbReference>
<dbReference type="PANTHER" id="PTHR33886:SF8">
    <property type="entry name" value="UNSATURATED RHAMNOGALACTURONAN HYDROLASE (EUROFUNG)"/>
    <property type="match status" value="1"/>
</dbReference>
<keyword evidence="1" id="KW-0378">Hydrolase</keyword>
<dbReference type="PANTHER" id="PTHR33886">
    <property type="entry name" value="UNSATURATED RHAMNOGALACTURONAN HYDROLASE (EUROFUNG)"/>
    <property type="match status" value="1"/>
</dbReference>
<protein>
    <submittedName>
        <fullName evidence="2">Rhamnogalacturonides degradation protein</fullName>
    </submittedName>
</protein>
<dbReference type="AlphaFoldDB" id="A0A1B7I3S3"/>
<dbReference type="PATRIC" id="fig|1354253.4.peg.1159"/>
<dbReference type="InterPro" id="IPR012341">
    <property type="entry name" value="6hp_glycosidase-like_sf"/>
</dbReference>
<dbReference type="InterPro" id="IPR010905">
    <property type="entry name" value="Glyco_hydro_88"/>
</dbReference>
<dbReference type="Pfam" id="PF07470">
    <property type="entry name" value="Glyco_hydro_88"/>
    <property type="match status" value="1"/>
</dbReference>
<sequence>MLNRHDTQLVIEKLIDSLVSIQDEDGRYLQRLSDGRVVDTKGWKGWEWTHGIGLFGLFRYQQLTGSVRAQETIAAWFRDRFAEGTPVKNVNTACPFLTLALCYEETKTPEWKPYLEAWGDWLYRKMPRTDEGCFQHVTYENDHWQQIWDDTLMMAVLPLAKMGQLFNRPQWVEEAKFQFMQHIVYLTDRHTGLWYHGWNFDGRHHFAGALWARGNSWITIAIPEFLEMLDLSADDAFRRQLCHVLEAQVRALQRCQQDNGLWPTLLDDPDSYAEASASAGFAAGILKAIRLGYLADEYLLVAERALEGVVNHITPQGELTQVSFGTAMGNNLDHYRQIPLTSMPYGQAMAMLCLVESLRLHL</sequence>
<dbReference type="InterPro" id="IPR052043">
    <property type="entry name" value="PolySaccharide_Degr_Enz"/>
</dbReference>
<dbReference type="InterPro" id="IPR008928">
    <property type="entry name" value="6-hairpin_glycosidase_sf"/>
</dbReference>
<comment type="caution">
    <text evidence="2">The sequence shown here is derived from an EMBL/GenBank/DDBJ whole genome shotgun (WGS) entry which is preliminary data.</text>
</comment>
<dbReference type="SUPFAM" id="SSF48208">
    <property type="entry name" value="Six-hairpin glycosidases"/>
    <property type="match status" value="1"/>
</dbReference>
<gene>
    <name evidence="2" type="ORF">M977_01136</name>
</gene>
<reference evidence="2 3" key="1">
    <citation type="submission" date="2016-04" db="EMBL/GenBank/DDBJ databases">
        <title>ATOL: Assembling a taxonomically balanced genome-scale reconstruction of the evolutionary history of the Enterobacteriaceae.</title>
        <authorList>
            <person name="Plunkett G.III."/>
            <person name="Neeno-Eckwall E.C."/>
            <person name="Glasner J.D."/>
            <person name="Perna N.T."/>
        </authorList>
    </citation>
    <scope>NUCLEOTIDE SEQUENCE [LARGE SCALE GENOMIC DNA]</scope>
    <source>
        <strain evidence="2 3">ATCC 51604</strain>
    </source>
</reference>
<accession>A0A1B7I3S3</accession>
<proteinExistence type="predicted"/>
<organism evidence="2 3">
    <name type="scientific">Buttiauxella gaviniae ATCC 51604</name>
    <dbReference type="NCBI Taxonomy" id="1354253"/>
    <lineage>
        <taxon>Bacteria</taxon>
        <taxon>Pseudomonadati</taxon>
        <taxon>Pseudomonadota</taxon>
        <taxon>Gammaproteobacteria</taxon>
        <taxon>Enterobacterales</taxon>
        <taxon>Enterobacteriaceae</taxon>
        <taxon>Buttiauxella</taxon>
    </lineage>
</organism>
<dbReference type="GO" id="GO:0016787">
    <property type="term" value="F:hydrolase activity"/>
    <property type="evidence" value="ECO:0007669"/>
    <property type="project" value="UniProtKB-KW"/>
</dbReference>
<evidence type="ECO:0000313" key="2">
    <source>
        <dbReference type="EMBL" id="OAT22986.1"/>
    </source>
</evidence>
<evidence type="ECO:0000256" key="1">
    <source>
        <dbReference type="ARBA" id="ARBA00022801"/>
    </source>
</evidence>
<dbReference type="EMBL" id="LXEP01000008">
    <property type="protein sequence ID" value="OAT22986.1"/>
    <property type="molecule type" value="Genomic_DNA"/>
</dbReference>
<name>A0A1B7I3S3_9ENTR</name>
<evidence type="ECO:0000313" key="3">
    <source>
        <dbReference type="Proteomes" id="UP000078504"/>
    </source>
</evidence>
<dbReference type="GO" id="GO:0005975">
    <property type="term" value="P:carbohydrate metabolic process"/>
    <property type="evidence" value="ECO:0007669"/>
    <property type="project" value="InterPro"/>
</dbReference>